<evidence type="ECO:0000313" key="7">
    <source>
        <dbReference type="Proteomes" id="UP000525298"/>
    </source>
</evidence>
<evidence type="ECO:0000256" key="1">
    <source>
        <dbReference type="ARBA" id="ARBA00022485"/>
    </source>
</evidence>
<sequence>MARINSPMDVFKLTDGSNCRACNEKTCMAFGVAVFKGRKNLDQCPKIAPEVLAQYQDATDRPDTIDEFMQQAVEELQEQIPDIDMAEAARRTAGEFDGQKLTLRVMGKAFSVDRAGSLSADIHINAWVAMPFLNHVLHCRGEALTGEWITFRELKGGPERYNHFQQNCEKPLKHLADTYTDLFSDMLDVFAGRRVQTHIDSDISVVLHPLPLLPVMCCYWEPEEGMGSSLHLFFDKSADQQLDAESIYTLLAGMVKMFEKIAARNQSGPS</sequence>
<dbReference type="Proteomes" id="UP000525298">
    <property type="component" value="Unassembled WGS sequence"/>
</dbReference>
<protein>
    <recommendedName>
        <fullName evidence="5">4Fe-4S domain-containing protein</fullName>
    </recommendedName>
</protein>
<proteinExistence type="predicted"/>
<comment type="caution">
    <text evidence="6">The sequence shown here is derived from an EMBL/GenBank/DDBJ whole genome shotgun (WGS) entry which is preliminary data.</text>
</comment>
<keyword evidence="7" id="KW-1185">Reference proteome</keyword>
<keyword evidence="3" id="KW-0408">Iron</keyword>
<dbReference type="AlphaFoldDB" id="A0A7W0CC04"/>
<evidence type="ECO:0000259" key="5">
    <source>
        <dbReference type="PROSITE" id="PS51656"/>
    </source>
</evidence>
<dbReference type="Pfam" id="PF04060">
    <property type="entry name" value="FeS"/>
    <property type="match status" value="1"/>
</dbReference>
<dbReference type="GO" id="GO:0051539">
    <property type="term" value="F:4 iron, 4 sulfur cluster binding"/>
    <property type="evidence" value="ECO:0007669"/>
    <property type="project" value="UniProtKB-KW"/>
</dbReference>
<name>A0A7W0CC04_9BACT</name>
<dbReference type="EMBL" id="JACDUS010000013">
    <property type="protein sequence ID" value="MBA2882879.1"/>
    <property type="molecule type" value="Genomic_DNA"/>
</dbReference>
<keyword evidence="1" id="KW-0004">4Fe-4S</keyword>
<dbReference type="RefSeq" id="WP_181552496.1">
    <property type="nucleotide sequence ID" value="NZ_JACDUS010000013.1"/>
</dbReference>
<evidence type="ECO:0000313" key="6">
    <source>
        <dbReference type="EMBL" id="MBA2882879.1"/>
    </source>
</evidence>
<accession>A0A7W0CC04</accession>
<dbReference type="GO" id="GO:0046872">
    <property type="term" value="F:metal ion binding"/>
    <property type="evidence" value="ECO:0007669"/>
    <property type="project" value="UniProtKB-KW"/>
</dbReference>
<dbReference type="Pfam" id="PF12654">
    <property type="entry name" value="DUF3786"/>
    <property type="match status" value="1"/>
</dbReference>
<evidence type="ECO:0000256" key="2">
    <source>
        <dbReference type="ARBA" id="ARBA00022723"/>
    </source>
</evidence>
<dbReference type="Gene3D" id="1.10.15.40">
    <property type="entry name" value="Electron transport complex subunit B, putative Fe-S cluster"/>
    <property type="match status" value="1"/>
</dbReference>
<feature type="domain" description="4Fe-4S" evidence="5">
    <location>
        <begin position="1"/>
        <end position="61"/>
    </location>
</feature>
<dbReference type="InterPro" id="IPR024264">
    <property type="entry name" value="DUF3786"/>
</dbReference>
<evidence type="ECO:0000256" key="3">
    <source>
        <dbReference type="ARBA" id="ARBA00023004"/>
    </source>
</evidence>
<evidence type="ECO:0000256" key="4">
    <source>
        <dbReference type="ARBA" id="ARBA00023014"/>
    </source>
</evidence>
<dbReference type="InterPro" id="IPR007202">
    <property type="entry name" value="4Fe-4S_dom"/>
</dbReference>
<keyword evidence="2" id="KW-0479">Metal-binding</keyword>
<dbReference type="PROSITE" id="PS51656">
    <property type="entry name" value="4FE4S"/>
    <property type="match status" value="1"/>
</dbReference>
<organism evidence="6 7">
    <name type="scientific">Desulfosalsimonas propionicica</name>
    <dbReference type="NCBI Taxonomy" id="332175"/>
    <lineage>
        <taxon>Bacteria</taxon>
        <taxon>Pseudomonadati</taxon>
        <taxon>Thermodesulfobacteriota</taxon>
        <taxon>Desulfobacteria</taxon>
        <taxon>Desulfobacterales</taxon>
        <taxon>Desulfosalsimonadaceae</taxon>
        <taxon>Desulfosalsimonas</taxon>
    </lineage>
</organism>
<keyword evidence="4" id="KW-0411">Iron-sulfur</keyword>
<reference evidence="6 7" key="1">
    <citation type="submission" date="2020-07" db="EMBL/GenBank/DDBJ databases">
        <title>Genomic Encyclopedia of Type Strains, Phase IV (KMG-IV): sequencing the most valuable type-strain genomes for metagenomic binning, comparative biology and taxonomic classification.</title>
        <authorList>
            <person name="Goeker M."/>
        </authorList>
    </citation>
    <scope>NUCLEOTIDE SEQUENCE [LARGE SCALE GENOMIC DNA]</scope>
    <source>
        <strain evidence="6 7">DSM 17721</strain>
    </source>
</reference>
<gene>
    <name evidence="6" type="ORF">HNR65_003234</name>
</gene>